<reference evidence="2 3" key="1">
    <citation type="submission" date="2019-04" db="EMBL/GenBank/DDBJ databases">
        <title>Geobacter ruber sp. nov., ferric-reducing bacteria isolated from paddy soil.</title>
        <authorList>
            <person name="Xu Z."/>
            <person name="Masuda Y."/>
            <person name="Itoh H."/>
            <person name="Senoo K."/>
        </authorList>
    </citation>
    <scope>NUCLEOTIDE SEQUENCE [LARGE SCALE GENOMIC DNA]</scope>
    <source>
        <strain evidence="2 3">Red88</strain>
    </source>
</reference>
<evidence type="ECO:0000313" key="2">
    <source>
        <dbReference type="EMBL" id="KAA0895138.1"/>
    </source>
</evidence>
<feature type="transmembrane region" description="Helical" evidence="1">
    <location>
        <begin position="80"/>
        <end position="101"/>
    </location>
</feature>
<gene>
    <name evidence="2" type="ORF">ET418_01055</name>
</gene>
<proteinExistence type="predicted"/>
<dbReference type="EMBL" id="SRSD01000001">
    <property type="protein sequence ID" value="KAA0895138.1"/>
    <property type="molecule type" value="Genomic_DNA"/>
</dbReference>
<evidence type="ECO:0000256" key="1">
    <source>
        <dbReference type="SAM" id="Phobius"/>
    </source>
</evidence>
<sequence length="121" mass="13857">MKRLRLEHRTSLLLPRRDFLVRLGWYWLFGCLFLAFSLGIGTVGYHITAHLNWVDAFLNASMILTGMGPVDKLESAGAKLFASFYAIFSGVSFLTFCGVLFTPIYHRFIHRFHLDLGDKNL</sequence>
<accession>A0A5A9XSB0</accession>
<evidence type="ECO:0008006" key="4">
    <source>
        <dbReference type="Google" id="ProtNLM"/>
    </source>
</evidence>
<keyword evidence="1" id="KW-1133">Transmembrane helix</keyword>
<keyword evidence="1" id="KW-0472">Membrane</keyword>
<evidence type="ECO:0000313" key="3">
    <source>
        <dbReference type="Proteomes" id="UP000324298"/>
    </source>
</evidence>
<keyword evidence="3" id="KW-1185">Reference proteome</keyword>
<dbReference type="OrthoDB" id="465094at2"/>
<comment type="caution">
    <text evidence="2">The sequence shown here is derived from an EMBL/GenBank/DDBJ whole genome shotgun (WGS) entry which is preliminary data.</text>
</comment>
<protein>
    <recommendedName>
        <fullName evidence="4">Ion channel</fullName>
    </recommendedName>
</protein>
<dbReference type="Proteomes" id="UP000324298">
    <property type="component" value="Unassembled WGS sequence"/>
</dbReference>
<feature type="transmembrane region" description="Helical" evidence="1">
    <location>
        <begin position="25"/>
        <end position="47"/>
    </location>
</feature>
<name>A0A5A9XSB0_9BACT</name>
<keyword evidence="1" id="KW-0812">Transmembrane</keyword>
<dbReference type="AlphaFoldDB" id="A0A5A9XSB0"/>
<organism evidence="2 3">
    <name type="scientific">Oryzomonas rubra</name>
    <dbReference type="NCBI Taxonomy" id="2509454"/>
    <lineage>
        <taxon>Bacteria</taxon>
        <taxon>Pseudomonadati</taxon>
        <taxon>Thermodesulfobacteriota</taxon>
        <taxon>Desulfuromonadia</taxon>
        <taxon>Geobacterales</taxon>
        <taxon>Geobacteraceae</taxon>
        <taxon>Oryzomonas</taxon>
    </lineage>
</organism>
<dbReference type="RefSeq" id="WP_149305721.1">
    <property type="nucleotide sequence ID" value="NZ_SRSD01000001.1"/>
</dbReference>